<dbReference type="EMBL" id="GBXM01093150">
    <property type="protein sequence ID" value="JAH15427.1"/>
    <property type="molecule type" value="Transcribed_RNA"/>
</dbReference>
<feature type="region of interest" description="Disordered" evidence="1">
    <location>
        <begin position="1"/>
        <end position="22"/>
    </location>
</feature>
<accession>A0A0E9QFZ5</accession>
<evidence type="ECO:0000256" key="1">
    <source>
        <dbReference type="SAM" id="MobiDB-lite"/>
    </source>
</evidence>
<name>A0A0E9QFZ5_ANGAN</name>
<protein>
    <submittedName>
        <fullName evidence="2">Uncharacterized protein</fullName>
    </submittedName>
</protein>
<dbReference type="AlphaFoldDB" id="A0A0E9QFZ5"/>
<organism evidence="2">
    <name type="scientific">Anguilla anguilla</name>
    <name type="common">European freshwater eel</name>
    <name type="synonym">Muraena anguilla</name>
    <dbReference type="NCBI Taxonomy" id="7936"/>
    <lineage>
        <taxon>Eukaryota</taxon>
        <taxon>Metazoa</taxon>
        <taxon>Chordata</taxon>
        <taxon>Craniata</taxon>
        <taxon>Vertebrata</taxon>
        <taxon>Euteleostomi</taxon>
        <taxon>Actinopterygii</taxon>
        <taxon>Neopterygii</taxon>
        <taxon>Teleostei</taxon>
        <taxon>Anguilliformes</taxon>
        <taxon>Anguillidae</taxon>
        <taxon>Anguilla</taxon>
    </lineage>
</organism>
<reference evidence="2" key="2">
    <citation type="journal article" date="2015" name="Fish Shellfish Immunol.">
        <title>Early steps in the European eel (Anguilla anguilla)-Vibrio vulnificus interaction in the gills: Role of the RtxA13 toxin.</title>
        <authorList>
            <person name="Callol A."/>
            <person name="Pajuelo D."/>
            <person name="Ebbesson L."/>
            <person name="Teles M."/>
            <person name="MacKenzie S."/>
            <person name="Amaro C."/>
        </authorList>
    </citation>
    <scope>NUCLEOTIDE SEQUENCE</scope>
</reference>
<sequence>MTGGNLRGRGWIYRNHTDPWQN</sequence>
<evidence type="ECO:0000313" key="2">
    <source>
        <dbReference type="EMBL" id="JAH15427.1"/>
    </source>
</evidence>
<proteinExistence type="predicted"/>
<reference evidence="2" key="1">
    <citation type="submission" date="2014-11" db="EMBL/GenBank/DDBJ databases">
        <authorList>
            <person name="Amaro Gonzalez C."/>
        </authorList>
    </citation>
    <scope>NUCLEOTIDE SEQUENCE</scope>
</reference>